<dbReference type="SUPFAM" id="SSF49452">
    <property type="entry name" value="Starch-binding domain-like"/>
    <property type="match status" value="3"/>
</dbReference>
<evidence type="ECO:0000313" key="4">
    <source>
        <dbReference type="Proteomes" id="UP001139031"/>
    </source>
</evidence>
<name>A0ABS7U255_9BACT</name>
<dbReference type="InterPro" id="IPR013784">
    <property type="entry name" value="Carb-bd-like_fold"/>
</dbReference>
<dbReference type="PANTHER" id="PTHR23303">
    <property type="entry name" value="CARBOXYPEPTIDASE REGULATORY REGION-CONTAINING"/>
    <property type="match status" value="1"/>
</dbReference>
<keyword evidence="4" id="KW-1185">Reference proteome</keyword>
<dbReference type="InterPro" id="IPR008969">
    <property type="entry name" value="CarboxyPept-like_regulatory"/>
</dbReference>
<reference evidence="3" key="1">
    <citation type="submission" date="2021-08" db="EMBL/GenBank/DDBJ databases">
        <authorList>
            <person name="Stevens D.C."/>
        </authorList>
    </citation>
    <scope>NUCLEOTIDE SEQUENCE</scope>
    <source>
        <strain evidence="3">DSM 53165</strain>
    </source>
</reference>
<proteinExistence type="predicted"/>
<sequence length="911" mass="93655">MRRRTQALLVGLVVGLTAAGALLLRGCAPGPEGGAGETGAAVDGASEAAETHAPLEPAAPPARVRGAVMVEVGGAVEAPPPASEGPGEKDMVEGTGPDGYDPSALDKEPGADGPPVPLAPPRECKARAWRDGFLLAEAVCDAAGAFQLDLALPAGPAATVTVEVLVPGHLRGVLAAPAQAGTEAVLPTLALGPASWLKGQVIDRRGQPVAGVKIEATPLPGLGEPEPWRVDSDAAGAFVLDTVPGGPLRLRATGQGLALSVVEAFAPEAGVVIVVDSLQDLSGTVLGDPALVARAEVRLEGSSLWPPLVQKAGPGGEFLFGDLVDGVYGLVAQVRAQQPGEQEYASIPLENLSPGGHVSLALIAAQRVPVQVVSPDGSPVPRARVTLGYASVGLLQQIAEADDAGLADLGPVVPGPYVVRADADGYLPSESLAVDVGATALARQTLTLVRPGRIAGTVIDDAGRPVPEASIMVDADALYSPGEAMIRARTFSALQRGGSLGVTRGAVPPIPLVGEGEAVGTWAETDERGDFSLDTLMPGRYRLRAVHGDHAGSATAVVDLSPGEREDGIVLRLGHGVPLGGRVLDGNRQPIAGARIELADGSEVTSDGFGMWSAGHRRGKQRVVIRAAGMIPAVVEVDLEGQATSIEQVLLPAEGALEGRVRDGNDQAIAGVRVTLLPAGELAPTEVTWTDARGLFEFSRLVPGTATLELDHPEYAPVSKRVKVEKGGRPAGPVELALARGWSLEVVVRALGSGDPIAGARVEVDGQVWAADEAGEVRAARLARERVRVKVEAPGWVGVSTSFARPQGPSGTLVLDLDEAAGLDGEVIDERGEPVAGARLVVRTRDGSTVLAETTTDTEGRWSVEGLPEGDVSVEAIPPPGLADLLAPVTLRTDVRRGHVTREVDLRFDRL</sequence>
<keyword evidence="1" id="KW-0732">Signal</keyword>
<feature type="region of interest" description="Disordered" evidence="2">
    <location>
        <begin position="33"/>
        <end position="61"/>
    </location>
</feature>
<gene>
    <name evidence="3" type="ORF">K7C98_35295</name>
</gene>
<evidence type="ECO:0000256" key="1">
    <source>
        <dbReference type="ARBA" id="ARBA00022729"/>
    </source>
</evidence>
<feature type="region of interest" description="Disordered" evidence="2">
    <location>
        <begin position="76"/>
        <end position="119"/>
    </location>
</feature>
<dbReference type="InterPro" id="IPR013783">
    <property type="entry name" value="Ig-like_fold"/>
</dbReference>
<dbReference type="Pfam" id="PF13620">
    <property type="entry name" value="CarboxypepD_reg"/>
    <property type="match status" value="2"/>
</dbReference>
<comment type="caution">
    <text evidence="3">The sequence shown here is derived from an EMBL/GenBank/DDBJ whole genome shotgun (WGS) entry which is preliminary data.</text>
</comment>
<protein>
    <submittedName>
        <fullName evidence="3">Carboxypeptidase-like regulatory domain-containing protein</fullName>
    </submittedName>
</protein>
<dbReference type="RefSeq" id="WP_224196262.1">
    <property type="nucleotide sequence ID" value="NZ_JAIRAU010000048.1"/>
</dbReference>
<dbReference type="SUPFAM" id="SSF49464">
    <property type="entry name" value="Carboxypeptidase regulatory domain-like"/>
    <property type="match status" value="3"/>
</dbReference>
<evidence type="ECO:0000313" key="3">
    <source>
        <dbReference type="EMBL" id="MBZ5714529.1"/>
    </source>
</evidence>
<dbReference type="InterPro" id="IPR051417">
    <property type="entry name" value="SDr/BOS_complex"/>
</dbReference>
<dbReference type="Gene3D" id="2.60.40.10">
    <property type="entry name" value="Immunoglobulins"/>
    <property type="match status" value="1"/>
</dbReference>
<dbReference type="Gene3D" id="2.60.40.1120">
    <property type="entry name" value="Carboxypeptidase-like, regulatory domain"/>
    <property type="match status" value="2"/>
</dbReference>
<evidence type="ECO:0000256" key="2">
    <source>
        <dbReference type="SAM" id="MobiDB-lite"/>
    </source>
</evidence>
<organism evidence="3 4">
    <name type="scientific">Nannocystis pusilla</name>
    <dbReference type="NCBI Taxonomy" id="889268"/>
    <lineage>
        <taxon>Bacteria</taxon>
        <taxon>Pseudomonadati</taxon>
        <taxon>Myxococcota</taxon>
        <taxon>Polyangia</taxon>
        <taxon>Nannocystales</taxon>
        <taxon>Nannocystaceae</taxon>
        <taxon>Nannocystis</taxon>
    </lineage>
</organism>
<accession>A0ABS7U255</accession>
<dbReference type="Proteomes" id="UP001139031">
    <property type="component" value="Unassembled WGS sequence"/>
</dbReference>
<dbReference type="EMBL" id="JAIRAU010000048">
    <property type="protein sequence ID" value="MBZ5714529.1"/>
    <property type="molecule type" value="Genomic_DNA"/>
</dbReference>